<protein>
    <submittedName>
        <fullName evidence="3">Efflux RND transporter periplasmic adaptor subunit</fullName>
    </submittedName>
</protein>
<gene>
    <name evidence="3" type="ORF">DW828_14020</name>
</gene>
<evidence type="ECO:0000259" key="2">
    <source>
        <dbReference type="Pfam" id="PF25917"/>
    </source>
</evidence>
<proteinExistence type="inferred from homology"/>
<dbReference type="Gene3D" id="1.10.287.470">
    <property type="entry name" value="Helix hairpin bin"/>
    <property type="match status" value="1"/>
</dbReference>
<dbReference type="Gene3D" id="2.40.420.20">
    <property type="match status" value="1"/>
</dbReference>
<organism evidence="3 4">
    <name type="scientific">Parabacteroides merdae</name>
    <dbReference type="NCBI Taxonomy" id="46503"/>
    <lineage>
        <taxon>Bacteria</taxon>
        <taxon>Pseudomonadati</taxon>
        <taxon>Bacteroidota</taxon>
        <taxon>Bacteroidia</taxon>
        <taxon>Bacteroidales</taxon>
        <taxon>Tannerellaceae</taxon>
        <taxon>Parabacteroides</taxon>
    </lineage>
</organism>
<sequence>MKRIYFILAGISLILFMSCARSEKGTKDTQTVKIDTAVSASSQTALQFPGKVKAAQDISLAFRVSGTIRKIYVEDGARVREGQLLAELDPADYRVQLDATEAEYKQIKAEAERVMALYKENGTTPNANDKAVYGLKQITAKYQHHKDQLEYTRLYAPFSGFIQKKLFDAHETIGAGMPVISMVSAGIPEVEINLPAADYIRRDRFDGYHCTFDLYPGENYPLKLISVTPKANANQLYTMRLQMVPGKLPLPSPGMNTMVTIYCNEIDSQPVFVPSGALLQKDGKTYVFVYDPSVGKVHRREVAVLRLLSDGRAMVVSDALQAGETVVASGVHHIEDGENVRPLATGSKTNVGGLL</sequence>
<accession>A0A3R6GEI6</accession>
<comment type="similarity">
    <text evidence="1">Belongs to the membrane fusion protein (MFP) (TC 8.A.1) family.</text>
</comment>
<reference evidence="3 4" key="1">
    <citation type="submission" date="2018-08" db="EMBL/GenBank/DDBJ databases">
        <title>A genome reference for cultivated species of the human gut microbiota.</title>
        <authorList>
            <person name="Zou Y."/>
            <person name="Xue W."/>
            <person name="Luo G."/>
        </authorList>
    </citation>
    <scope>NUCLEOTIDE SEQUENCE [LARGE SCALE GENOMIC DNA]</scope>
    <source>
        <strain evidence="3 4">AM34-17</strain>
    </source>
</reference>
<dbReference type="InterPro" id="IPR058625">
    <property type="entry name" value="MdtA-like_BSH"/>
</dbReference>
<dbReference type="PROSITE" id="PS51257">
    <property type="entry name" value="PROKAR_LIPOPROTEIN"/>
    <property type="match status" value="1"/>
</dbReference>
<dbReference type="EMBL" id="QSII01000020">
    <property type="protein sequence ID" value="RHC82664.1"/>
    <property type="molecule type" value="Genomic_DNA"/>
</dbReference>
<name>A0A3R6GEI6_9BACT</name>
<dbReference type="GO" id="GO:1990281">
    <property type="term" value="C:efflux pump complex"/>
    <property type="evidence" value="ECO:0007669"/>
    <property type="project" value="TreeGrafter"/>
</dbReference>
<dbReference type="PANTHER" id="PTHR30469">
    <property type="entry name" value="MULTIDRUG RESISTANCE PROTEIN MDTA"/>
    <property type="match status" value="1"/>
</dbReference>
<dbReference type="Gene3D" id="2.40.50.100">
    <property type="match status" value="1"/>
</dbReference>
<dbReference type="NCBIfam" id="TIGR01730">
    <property type="entry name" value="RND_mfp"/>
    <property type="match status" value="1"/>
</dbReference>
<dbReference type="RefSeq" id="WP_119216261.1">
    <property type="nucleotide sequence ID" value="NZ_JADNHS010000003.1"/>
</dbReference>
<feature type="domain" description="Multidrug resistance protein MdtA-like barrel-sandwich hybrid" evidence="2">
    <location>
        <begin position="60"/>
        <end position="177"/>
    </location>
</feature>
<dbReference type="GO" id="GO:0015562">
    <property type="term" value="F:efflux transmembrane transporter activity"/>
    <property type="evidence" value="ECO:0007669"/>
    <property type="project" value="TreeGrafter"/>
</dbReference>
<evidence type="ECO:0000313" key="3">
    <source>
        <dbReference type="EMBL" id="RHC82664.1"/>
    </source>
</evidence>
<dbReference type="Pfam" id="PF25917">
    <property type="entry name" value="BSH_RND"/>
    <property type="match status" value="1"/>
</dbReference>
<dbReference type="SUPFAM" id="SSF111369">
    <property type="entry name" value="HlyD-like secretion proteins"/>
    <property type="match status" value="1"/>
</dbReference>
<dbReference type="Proteomes" id="UP000286260">
    <property type="component" value="Unassembled WGS sequence"/>
</dbReference>
<evidence type="ECO:0000256" key="1">
    <source>
        <dbReference type="ARBA" id="ARBA00009477"/>
    </source>
</evidence>
<dbReference type="InterPro" id="IPR006143">
    <property type="entry name" value="RND_pump_MFP"/>
</dbReference>
<evidence type="ECO:0000313" key="4">
    <source>
        <dbReference type="Proteomes" id="UP000286260"/>
    </source>
</evidence>
<dbReference type="PANTHER" id="PTHR30469:SF15">
    <property type="entry name" value="HLYD FAMILY OF SECRETION PROTEINS"/>
    <property type="match status" value="1"/>
</dbReference>
<comment type="caution">
    <text evidence="3">The sequence shown here is derived from an EMBL/GenBank/DDBJ whole genome shotgun (WGS) entry which is preliminary data.</text>
</comment>
<dbReference type="AlphaFoldDB" id="A0A3R6GEI6"/>
<dbReference type="Gene3D" id="2.40.30.170">
    <property type="match status" value="1"/>
</dbReference>